<keyword evidence="3" id="KW-1185">Reference proteome</keyword>
<feature type="transmembrane region" description="Helical" evidence="1">
    <location>
        <begin position="56"/>
        <end position="74"/>
    </location>
</feature>
<feature type="transmembrane region" description="Helical" evidence="1">
    <location>
        <begin position="378"/>
        <end position="399"/>
    </location>
</feature>
<proteinExistence type="predicted"/>
<feature type="transmembrane region" description="Helical" evidence="1">
    <location>
        <begin position="298"/>
        <end position="318"/>
    </location>
</feature>
<dbReference type="RefSeq" id="WP_168988539.1">
    <property type="nucleotide sequence ID" value="NZ_CAWPHM010000304.1"/>
</dbReference>
<sequence>MIGMLGVLLALGLLIFLAYRGVSVLLLGPAMALVAALFAVGTPLLATYTQVFMSSAGNFIVQFFPLFLLGAIFGKLMDDSGAAEAIAQGIVGKLGQERAILAVVLACAVLTYGGVSLFVVAFAVYPIAAALFRQAEIPKRLIPATIALGAFTFTMTALPGTPAIQNAIPMPFFGTTPFAAPVLGIITALVMFGLGQWWLSRQAAQARLAGEGYGEHEDAQPAFDKDQREHSSGEGFDVLMVAPEAPPRALPSFTVAISPVVLVIVLNYAFSTMIIPAMDTAYLAEARYGATTVDSVRGVWAIICSLTIACLLLLVMTWSRLAAPKRSLDDGANASVLPIFNTASLVGFGAVIAALPAFDLIQGFVESIGGGNPLVSLAVAVNVLAGVTGSASGGMSIALQTLGADYLAMAEVAGIAPDLLHRVTTVATGGLDSLPHNGAVVTLLAICGLTHREAYKDIFMVAVLFPIISLVLLVVLGSLFGAF</sequence>
<dbReference type="InterPro" id="IPR003474">
    <property type="entry name" value="Glcn_transporter"/>
</dbReference>
<dbReference type="GO" id="GO:0005886">
    <property type="term" value="C:plasma membrane"/>
    <property type="evidence" value="ECO:0007669"/>
    <property type="project" value="TreeGrafter"/>
</dbReference>
<dbReference type="AlphaFoldDB" id="A0A972FFN7"/>
<dbReference type="PANTHER" id="PTHR30354">
    <property type="entry name" value="GNT FAMILY GLUCONATE TRANSPORTER"/>
    <property type="match status" value="1"/>
</dbReference>
<dbReference type="GO" id="GO:0015128">
    <property type="term" value="F:gluconate transmembrane transporter activity"/>
    <property type="evidence" value="ECO:0007669"/>
    <property type="project" value="InterPro"/>
</dbReference>
<evidence type="ECO:0000256" key="1">
    <source>
        <dbReference type="SAM" id="Phobius"/>
    </source>
</evidence>
<feature type="transmembrane region" description="Helical" evidence="1">
    <location>
        <begin position="458"/>
        <end position="480"/>
    </location>
</feature>
<keyword evidence="1" id="KW-0812">Transmembrane</keyword>
<feature type="transmembrane region" description="Helical" evidence="1">
    <location>
        <begin position="140"/>
        <end position="158"/>
    </location>
</feature>
<gene>
    <name evidence="2" type="ORF">GPA21_12790</name>
</gene>
<accession>A0A972FFN7</accession>
<dbReference type="PANTHER" id="PTHR30354:SF7">
    <property type="entry name" value="BLL7963 PROTEIN"/>
    <property type="match status" value="1"/>
</dbReference>
<feature type="transmembrane region" description="Helical" evidence="1">
    <location>
        <begin position="178"/>
        <end position="199"/>
    </location>
</feature>
<reference evidence="2" key="1">
    <citation type="submission" date="2019-12" db="EMBL/GenBank/DDBJ databases">
        <title>Comparative genomics gives insights into the taxonomy of the Azoarcus-Aromatoleum group and reveals separate origins of nif in the plant-associated Azoarcus and non-plant-associated Aromatoleum sub-groups.</title>
        <authorList>
            <person name="Lafos M."/>
            <person name="Maluk M."/>
            <person name="Batista M."/>
            <person name="Junghare M."/>
            <person name="Carmona M."/>
            <person name="Faoro H."/>
            <person name="Cruz L.M."/>
            <person name="Battistoni F."/>
            <person name="De Souza E."/>
            <person name="Pedrosa F."/>
            <person name="Chen W.-M."/>
            <person name="Poole P.S."/>
            <person name="Dixon R.A."/>
            <person name="James E.K."/>
        </authorList>
    </citation>
    <scope>NUCLEOTIDE SEQUENCE</scope>
    <source>
        <strain evidence="2">NSC3</strain>
    </source>
</reference>
<feature type="transmembrane region" description="Helical" evidence="1">
    <location>
        <begin position="30"/>
        <end position="49"/>
    </location>
</feature>
<evidence type="ECO:0000313" key="2">
    <source>
        <dbReference type="EMBL" id="NMG03840.1"/>
    </source>
</evidence>
<feature type="transmembrane region" description="Helical" evidence="1">
    <location>
        <begin position="339"/>
        <end position="358"/>
    </location>
</feature>
<feature type="transmembrane region" description="Helical" evidence="1">
    <location>
        <begin position="99"/>
        <end position="128"/>
    </location>
</feature>
<name>A0A972FFN7_9RHOO</name>
<feature type="transmembrane region" description="Helical" evidence="1">
    <location>
        <begin position="253"/>
        <end position="278"/>
    </location>
</feature>
<dbReference type="EMBL" id="WTVM01000076">
    <property type="protein sequence ID" value="NMG03840.1"/>
    <property type="molecule type" value="Genomic_DNA"/>
</dbReference>
<dbReference type="Proteomes" id="UP000599523">
    <property type="component" value="Unassembled WGS sequence"/>
</dbReference>
<comment type="caution">
    <text evidence="2">The sequence shown here is derived from an EMBL/GenBank/DDBJ whole genome shotgun (WGS) entry which is preliminary data.</text>
</comment>
<organism evidence="2 3">
    <name type="scientific">Azoarcus taiwanensis</name>
    <dbReference type="NCBI Taxonomy" id="666964"/>
    <lineage>
        <taxon>Bacteria</taxon>
        <taxon>Pseudomonadati</taxon>
        <taxon>Pseudomonadota</taxon>
        <taxon>Betaproteobacteria</taxon>
        <taxon>Rhodocyclales</taxon>
        <taxon>Zoogloeaceae</taxon>
        <taxon>Azoarcus</taxon>
    </lineage>
</organism>
<keyword evidence="1" id="KW-1133">Transmembrane helix</keyword>
<evidence type="ECO:0000313" key="3">
    <source>
        <dbReference type="Proteomes" id="UP000599523"/>
    </source>
</evidence>
<keyword evidence="1" id="KW-0472">Membrane</keyword>
<protein>
    <submittedName>
        <fullName evidence="2">GntP family permease</fullName>
    </submittedName>
</protein>